<name>A0A2N6LN56_9CYAN</name>
<organism evidence="2 3">
    <name type="scientific">Fischerella thermalis CCMEE 5318</name>
    <dbReference type="NCBI Taxonomy" id="2019666"/>
    <lineage>
        <taxon>Bacteria</taxon>
        <taxon>Bacillati</taxon>
        <taxon>Cyanobacteriota</taxon>
        <taxon>Cyanophyceae</taxon>
        <taxon>Nostocales</taxon>
        <taxon>Hapalosiphonaceae</taxon>
        <taxon>Fischerella</taxon>
    </lineage>
</organism>
<evidence type="ECO:0000313" key="2">
    <source>
        <dbReference type="EMBL" id="PMB26906.1"/>
    </source>
</evidence>
<accession>A0A2N6LN56</accession>
<evidence type="ECO:0000256" key="1">
    <source>
        <dbReference type="SAM" id="MobiDB-lite"/>
    </source>
</evidence>
<gene>
    <name evidence="2" type="ORF">CEN46_02605</name>
</gene>
<feature type="compositionally biased region" description="Basic and acidic residues" evidence="1">
    <location>
        <begin position="78"/>
        <end position="91"/>
    </location>
</feature>
<dbReference type="AlphaFoldDB" id="A0A2N6LN56"/>
<protein>
    <submittedName>
        <fullName evidence="2">Uncharacterized protein</fullName>
    </submittedName>
</protein>
<evidence type="ECO:0000313" key="3">
    <source>
        <dbReference type="Proteomes" id="UP000235081"/>
    </source>
</evidence>
<comment type="caution">
    <text evidence="2">The sequence shown here is derived from an EMBL/GenBank/DDBJ whole genome shotgun (WGS) entry which is preliminary data.</text>
</comment>
<reference evidence="2 3" key="1">
    <citation type="submission" date="2017-07" db="EMBL/GenBank/DDBJ databases">
        <title>Genomes of Fischerella (Mastigocladus) sp. strains.</title>
        <authorList>
            <person name="Miller S.R."/>
        </authorList>
    </citation>
    <scope>NUCLEOTIDE SEQUENCE [LARGE SCALE GENOMIC DNA]</scope>
    <source>
        <strain evidence="2 3">CCMEE 5318</strain>
    </source>
</reference>
<feature type="non-terminal residue" evidence="2">
    <location>
        <position position="1"/>
    </location>
</feature>
<sequence length="187" mass="19844">QPAAVHRRAGDYCAAGRRPRVARLQRPVPLRRQRADSQRPQSRGLPPTGERLPLRHGAPVPPAEPASPRRAVQTVHPAADRLPRHRVDQRGAGKPAAGEGSASARCVPHHGAPVGAGLAGACRRADAPCWTRPLPRRGVAHCAGDCPLAYRAAEHPLQTQRATRAVGDRAALDDDPLPLRAAAVHPA</sequence>
<dbReference type="EMBL" id="NMQE01000067">
    <property type="protein sequence ID" value="PMB26906.1"/>
    <property type="molecule type" value="Genomic_DNA"/>
</dbReference>
<dbReference type="Proteomes" id="UP000235081">
    <property type="component" value="Unassembled WGS sequence"/>
</dbReference>
<feature type="region of interest" description="Disordered" evidence="1">
    <location>
        <begin position="1"/>
        <end position="110"/>
    </location>
</feature>
<proteinExistence type="predicted"/>